<organism evidence="2 3">
    <name type="scientific">Phaeobacter porticola</name>
    <dbReference type="NCBI Taxonomy" id="1844006"/>
    <lineage>
        <taxon>Bacteria</taxon>
        <taxon>Pseudomonadati</taxon>
        <taxon>Pseudomonadota</taxon>
        <taxon>Alphaproteobacteria</taxon>
        <taxon>Rhodobacterales</taxon>
        <taxon>Roseobacteraceae</taxon>
        <taxon>Phaeobacter</taxon>
    </lineage>
</organism>
<dbReference type="KEGG" id="php:PhaeoP97_01479"/>
<feature type="transmembrane region" description="Helical" evidence="1">
    <location>
        <begin position="30"/>
        <end position="48"/>
    </location>
</feature>
<dbReference type="STRING" id="1844006.PhaeoP97_01479"/>
<keyword evidence="1" id="KW-0472">Membrane</keyword>
<dbReference type="EMBL" id="CP016364">
    <property type="protein sequence ID" value="APG46900.1"/>
    <property type="molecule type" value="Genomic_DNA"/>
</dbReference>
<keyword evidence="1" id="KW-0812">Transmembrane</keyword>
<reference evidence="3" key="1">
    <citation type="submission" date="2016-07" db="EMBL/GenBank/DDBJ databases">
        <title>Phaeobacter portensis sp. nov., a tropodithietic acid producing bacterium isolated from a German harbor.</title>
        <authorList>
            <person name="Freese H.M."/>
            <person name="Bunk B."/>
            <person name="Breider S."/>
            <person name="Brinkhoff T."/>
        </authorList>
    </citation>
    <scope>NUCLEOTIDE SEQUENCE [LARGE SCALE GENOMIC DNA]</scope>
    <source>
        <strain evidence="3">P97</strain>
    </source>
</reference>
<protein>
    <submittedName>
        <fullName evidence="2">Uncharacterized protein</fullName>
    </submittedName>
</protein>
<gene>
    <name evidence="2" type="ORF">PhaeoP97_01479</name>
</gene>
<accession>A0A1L3I433</accession>
<keyword evidence="3" id="KW-1185">Reference proteome</keyword>
<evidence type="ECO:0000313" key="2">
    <source>
        <dbReference type="EMBL" id="APG46900.1"/>
    </source>
</evidence>
<evidence type="ECO:0000313" key="3">
    <source>
        <dbReference type="Proteomes" id="UP000183859"/>
    </source>
</evidence>
<evidence type="ECO:0000256" key="1">
    <source>
        <dbReference type="SAM" id="Phobius"/>
    </source>
</evidence>
<proteinExistence type="predicted"/>
<dbReference type="AlphaFoldDB" id="A0A1L3I433"/>
<name>A0A1L3I433_9RHOB</name>
<keyword evidence="1" id="KW-1133">Transmembrane helix</keyword>
<dbReference type="Proteomes" id="UP000183859">
    <property type="component" value="Chromosome"/>
</dbReference>
<dbReference type="OrthoDB" id="7274329at2"/>
<sequence length="181" mass="19557">MTEATGTVNSIVSAPVFRQDQKMSTQNHTLAALVLILGLTGCGPVAVYHRAGVDVARRDTDLLTCEVSALRDAPVATQIRQHPPIFRPGQDICRSGHCYHHPGYWEDGGIYTVDANADLRERVERACMAEKGYQTVAVKRCPQSVADAVGTRRSATLSALTENSCAIARRGQSPQIVETAP</sequence>